<dbReference type="AlphaFoldDB" id="A0AAV9ILG9"/>
<comment type="caution">
    <text evidence="1">The sequence shown here is derived from an EMBL/GenBank/DDBJ whole genome shotgun (WGS) entry which is preliminary data.</text>
</comment>
<protein>
    <recommendedName>
        <fullName evidence="3">Archaeal ATPase</fullName>
    </recommendedName>
</protein>
<accession>A0AAV9ILG9</accession>
<proteinExistence type="predicted"/>
<gene>
    <name evidence="1" type="ORF">GAYE_SCF55G6267</name>
</gene>
<evidence type="ECO:0000313" key="2">
    <source>
        <dbReference type="Proteomes" id="UP001300502"/>
    </source>
</evidence>
<dbReference type="Proteomes" id="UP001300502">
    <property type="component" value="Unassembled WGS sequence"/>
</dbReference>
<organism evidence="1 2">
    <name type="scientific">Galdieria yellowstonensis</name>
    <dbReference type="NCBI Taxonomy" id="3028027"/>
    <lineage>
        <taxon>Eukaryota</taxon>
        <taxon>Rhodophyta</taxon>
        <taxon>Bangiophyceae</taxon>
        <taxon>Galdieriales</taxon>
        <taxon>Galdieriaceae</taxon>
        <taxon>Galdieria</taxon>
    </lineage>
</organism>
<evidence type="ECO:0000313" key="1">
    <source>
        <dbReference type="EMBL" id="KAK4528327.1"/>
    </source>
</evidence>
<evidence type="ECO:0008006" key="3">
    <source>
        <dbReference type="Google" id="ProtNLM"/>
    </source>
</evidence>
<dbReference type="EMBL" id="JANCYU010000063">
    <property type="protein sequence ID" value="KAK4528327.1"/>
    <property type="molecule type" value="Genomic_DNA"/>
</dbReference>
<sequence length="323" mass="37656">MPGLPEGTNIRERAVDALVNETLYVSVDCTAVCGKSHAEANLVKRICDKALFNYPKESELRPRVLPYVENPKEWVHRLLEITKKRYLFVFMDEFEYLESEVSIYRLDFKCPNEFIGNGNVHPGRVGTIVEFVDDAASVSVNLNLLPLDPFSENDVQYVVQETKRLSDEPILPRLYRRLPGHVVHVWKQLAEFCVRFKQNSDLLEQDLKKLMEKVGPEFCYTRNLYRLTPKGMATFSAFLIASILRLQFHVREMVYSGLHNRREYVLDVANSLGFYYVCGPLEESSEQSDIMESMSFRLLFPRIVLHDFVEYWKYTPIRFICLS</sequence>
<keyword evidence="2" id="KW-1185">Reference proteome</keyword>
<reference evidence="1 2" key="1">
    <citation type="submission" date="2022-07" db="EMBL/GenBank/DDBJ databases">
        <title>Genome-wide signatures of adaptation to extreme environments.</title>
        <authorList>
            <person name="Cho C.H."/>
            <person name="Yoon H.S."/>
        </authorList>
    </citation>
    <scope>NUCLEOTIDE SEQUENCE [LARGE SCALE GENOMIC DNA]</scope>
    <source>
        <strain evidence="1 2">108.79 E11</strain>
    </source>
</reference>
<name>A0AAV9ILG9_9RHOD</name>